<dbReference type="PANTHER" id="PTHR12963:SF4">
    <property type="entry name" value="ACTIVATING SIGNAL COINTEGRATOR 1"/>
    <property type="match status" value="1"/>
</dbReference>
<dbReference type="InterPro" id="IPR007374">
    <property type="entry name" value="ASCH_domain"/>
</dbReference>
<dbReference type="Pfam" id="PF06221">
    <property type="entry name" value="zf-C2HC5"/>
    <property type="match status" value="1"/>
</dbReference>
<dbReference type="SUPFAM" id="SSF88697">
    <property type="entry name" value="PUA domain-like"/>
    <property type="match status" value="1"/>
</dbReference>
<dbReference type="InterPro" id="IPR015947">
    <property type="entry name" value="PUA-like_sf"/>
</dbReference>
<name>A0A1A9VZM3_9MUSC</name>
<dbReference type="InterPro" id="IPR056994">
    <property type="entry name" value="TRI4_N"/>
</dbReference>
<dbReference type="InterPro" id="IPR009349">
    <property type="entry name" value="TRIP4/RQT4_C2HC5_Znf"/>
</dbReference>
<evidence type="ECO:0000313" key="4">
    <source>
        <dbReference type="Proteomes" id="UP000091820"/>
    </source>
</evidence>
<dbReference type="Pfam" id="PF23134">
    <property type="entry name" value="TRIP4_3rd"/>
    <property type="match status" value="1"/>
</dbReference>
<keyword evidence="4" id="KW-1185">Reference proteome</keyword>
<feature type="domain" description="ASCH" evidence="2">
    <location>
        <begin position="387"/>
        <end position="500"/>
    </location>
</feature>
<dbReference type="AlphaFoldDB" id="A0A1A9VZM3"/>
<reference evidence="4" key="1">
    <citation type="submission" date="2014-03" db="EMBL/GenBank/DDBJ databases">
        <authorList>
            <person name="Aksoy S."/>
            <person name="Warren W."/>
            <person name="Wilson R.K."/>
        </authorList>
    </citation>
    <scope>NUCLEOTIDE SEQUENCE [LARGE SCALE GENOMIC DNA]</scope>
    <source>
        <strain evidence="4">IAEA</strain>
    </source>
</reference>
<dbReference type="InterPro" id="IPR039128">
    <property type="entry name" value="TRIP4-like"/>
</dbReference>
<dbReference type="SMART" id="SM01022">
    <property type="entry name" value="ASCH"/>
    <property type="match status" value="1"/>
</dbReference>
<dbReference type="Pfam" id="PF23135">
    <property type="entry name" value="TRI4_N"/>
    <property type="match status" value="1"/>
</dbReference>
<sequence>MEQWLRDGLSQCLGFEVPDDMIKYITAMKSSEEFDEYFESLLNKECEEHLLFLSDCKKRLFNKMLPNKKGLQHTQPQQDINSKKSHNSGTSLIKQNNPAMVKQGANNSQQHQGAKKKTKFVNLYSNDGAVAAQTIILKGRRLCNCQASQHKLINNCSSCGRIVCEQEGSGPCLYCNQIVCTNEELQVLKGSGKKSENLLKSLREKGGGESLKKALEQRDRLLEYDRNSEKRTTVIDDELDYFEENSVWHSDEQRADFERLKREMHEHKHSSRIGRKIKFDFAGRAIDDDDITVTEEYQRELLNEVARINAGTPYVSNWHSIKKNTDQNLGGSGSFDPKLEFTRPIYNLPRDEMMQSKNNVVNDGLERIYNRVQDKELMEMQDMRLCLSLHQPWASLLAAGIKKHEGRVWYTEHRGRLWIASTAKESRPEEIHEVENFYKRYYDDRQLKFPEHYPTGCLLGCVVIDDCLPQEEYRELYPNGESDSVYVFICSHPEMLPVVFPIKGQYKIYEIDAKLHNAACKALMRIKAKSTNNYSMKALK</sequence>
<evidence type="ECO:0000259" key="2">
    <source>
        <dbReference type="SMART" id="SM01022"/>
    </source>
</evidence>
<protein>
    <recommendedName>
        <fullName evidence="2">ASCH domain-containing protein</fullName>
    </recommendedName>
</protein>
<dbReference type="VEuPathDB" id="VectorBase:GBRI000600"/>
<feature type="region of interest" description="Disordered" evidence="1">
    <location>
        <begin position="69"/>
        <end position="93"/>
    </location>
</feature>
<dbReference type="STRING" id="37001.A0A1A9VZM3"/>
<proteinExistence type="predicted"/>
<dbReference type="GO" id="GO:0180022">
    <property type="term" value="C:RQC-trigger complex"/>
    <property type="evidence" value="ECO:0007669"/>
    <property type="project" value="InterPro"/>
</dbReference>
<evidence type="ECO:0000256" key="1">
    <source>
        <dbReference type="SAM" id="MobiDB-lite"/>
    </source>
</evidence>
<evidence type="ECO:0000313" key="3">
    <source>
        <dbReference type="EnsemblMetazoa" id="GBRI000600-PA"/>
    </source>
</evidence>
<dbReference type="CDD" id="cd06554">
    <property type="entry name" value="ASCH_ASC-1_like"/>
    <property type="match status" value="1"/>
</dbReference>
<dbReference type="GO" id="GO:0008270">
    <property type="term" value="F:zinc ion binding"/>
    <property type="evidence" value="ECO:0007669"/>
    <property type="project" value="InterPro"/>
</dbReference>
<dbReference type="FunFam" id="2.30.130.30:FF:000006">
    <property type="entry name" value="Putative_zinc_finger_motif_-_C2HC5-type /ASCH_domain_containing_protein_-_putative"/>
    <property type="match status" value="1"/>
</dbReference>
<dbReference type="EnsemblMetazoa" id="GBRI000600-RA">
    <property type="protein sequence ID" value="GBRI000600-PA"/>
    <property type="gene ID" value="GBRI000600"/>
</dbReference>
<dbReference type="GO" id="GO:0005634">
    <property type="term" value="C:nucleus"/>
    <property type="evidence" value="ECO:0007669"/>
    <property type="project" value="InterPro"/>
</dbReference>
<accession>A0A1A9VZM3</accession>
<dbReference type="GO" id="GO:0072344">
    <property type="term" value="P:rescue of stalled ribosome"/>
    <property type="evidence" value="ECO:0007669"/>
    <property type="project" value="InterPro"/>
</dbReference>
<dbReference type="Pfam" id="PF04266">
    <property type="entry name" value="ASCH"/>
    <property type="match status" value="1"/>
</dbReference>
<reference evidence="3" key="2">
    <citation type="submission" date="2020-05" db="UniProtKB">
        <authorList>
            <consortium name="EnsemblMetazoa"/>
        </authorList>
    </citation>
    <scope>IDENTIFICATION</scope>
    <source>
        <strain evidence="3">IAEA</strain>
    </source>
</reference>
<dbReference type="PANTHER" id="PTHR12963">
    <property type="entry name" value="THYROID RECEPTOR INTERACTING PROTEIN RELATED"/>
    <property type="match status" value="1"/>
</dbReference>
<dbReference type="InterPro" id="IPR056993">
    <property type="entry name" value="TRIP4_3rd_dom"/>
</dbReference>
<dbReference type="Gene3D" id="2.30.130.30">
    <property type="entry name" value="Hypothetical protein"/>
    <property type="match status" value="1"/>
</dbReference>
<organism evidence="3 4">
    <name type="scientific">Glossina brevipalpis</name>
    <dbReference type="NCBI Taxonomy" id="37001"/>
    <lineage>
        <taxon>Eukaryota</taxon>
        <taxon>Metazoa</taxon>
        <taxon>Ecdysozoa</taxon>
        <taxon>Arthropoda</taxon>
        <taxon>Hexapoda</taxon>
        <taxon>Insecta</taxon>
        <taxon>Pterygota</taxon>
        <taxon>Neoptera</taxon>
        <taxon>Endopterygota</taxon>
        <taxon>Diptera</taxon>
        <taxon>Brachycera</taxon>
        <taxon>Muscomorpha</taxon>
        <taxon>Hippoboscoidea</taxon>
        <taxon>Glossinidae</taxon>
        <taxon>Glossina</taxon>
    </lineage>
</organism>
<dbReference type="Proteomes" id="UP000091820">
    <property type="component" value="Unassembled WGS sequence"/>
</dbReference>